<name>Q4UDR3_THEAN</name>
<dbReference type="eggNOG" id="ENOG502RWSB">
    <property type="taxonomic scope" value="Eukaryota"/>
</dbReference>
<dbReference type="Proteomes" id="UP000001950">
    <property type="component" value="Chromosome 2"/>
</dbReference>
<dbReference type="KEGG" id="tan:TA11910"/>
<gene>
    <name evidence="2" type="ORF">TA11910</name>
</gene>
<protein>
    <recommendedName>
        <fullName evidence="4">SfiI-subtelomeric related protein family member</fullName>
    </recommendedName>
</protein>
<proteinExistence type="predicted"/>
<evidence type="ECO:0000256" key="1">
    <source>
        <dbReference type="SAM" id="SignalP"/>
    </source>
</evidence>
<dbReference type="AlphaFoldDB" id="Q4UDR3"/>
<evidence type="ECO:0008006" key="4">
    <source>
        <dbReference type="Google" id="ProtNLM"/>
    </source>
</evidence>
<dbReference type="EMBL" id="CR940348">
    <property type="protein sequence ID" value="CAI74776.1"/>
    <property type="molecule type" value="Genomic_DNA"/>
</dbReference>
<dbReference type="OMA" id="QTINIRR"/>
<dbReference type="Pfam" id="PF04385">
    <property type="entry name" value="FAINT"/>
    <property type="match status" value="1"/>
</dbReference>
<reference evidence="2 3" key="1">
    <citation type="journal article" date="2005" name="Science">
        <title>Genome of the host-cell transforming parasite Theileria annulata compared with T. parva.</title>
        <authorList>
            <person name="Pain A."/>
            <person name="Renauld H."/>
            <person name="Berriman M."/>
            <person name="Murphy L."/>
            <person name="Yeats C.A."/>
            <person name="Weir W."/>
            <person name="Kerhornou A."/>
            <person name="Aslett M."/>
            <person name="Bishop R."/>
            <person name="Bouchier C."/>
            <person name="Cochet M."/>
            <person name="Coulson R.M.R."/>
            <person name="Cronin A."/>
            <person name="de Villiers E.P."/>
            <person name="Fraser A."/>
            <person name="Fosker N."/>
            <person name="Gardner M."/>
            <person name="Goble A."/>
            <person name="Griffiths-Jones S."/>
            <person name="Harris D.E."/>
            <person name="Katzer F."/>
            <person name="Larke N."/>
            <person name="Lord A."/>
            <person name="Maser P."/>
            <person name="McKellar S."/>
            <person name="Mooney P."/>
            <person name="Morton F."/>
            <person name="Nene V."/>
            <person name="O'Neil S."/>
            <person name="Price C."/>
            <person name="Quail M.A."/>
            <person name="Rabbinowitsch E."/>
            <person name="Rawlings N.D."/>
            <person name="Rutter S."/>
            <person name="Saunders D."/>
            <person name="Seeger K."/>
            <person name="Shah T."/>
            <person name="Squares R."/>
            <person name="Squares S."/>
            <person name="Tivey A."/>
            <person name="Walker A.R."/>
            <person name="Woodward J."/>
            <person name="Dobbelaere D.A.E."/>
            <person name="Langsley G."/>
            <person name="Rajandream M.A."/>
            <person name="McKeever D."/>
            <person name="Shiels B."/>
            <person name="Tait A."/>
            <person name="Barrell B.G."/>
            <person name="Hall N."/>
        </authorList>
    </citation>
    <scope>NUCLEOTIDE SEQUENCE [LARGE SCALE GENOMIC DNA]</scope>
    <source>
        <strain evidence="3">Ankara</strain>
    </source>
</reference>
<feature type="chain" id="PRO_5004244952" description="SfiI-subtelomeric related protein family member" evidence="1">
    <location>
        <begin position="25"/>
        <end position="253"/>
    </location>
</feature>
<accession>Q4UDR3</accession>
<sequence length="253" mass="29489">MNFLNINLIILSFVIIRFNKFVTSNQTINIRRYRGIRLNPDEKGQYKVKLLFPNHRRIITSVTDGPNIVFKSEAPELVECVFVMYLYGAERLLNIVVGDGDDSRFVHYAYIGGAWIEVDDDTYMSMKEILRTERKLDIAEVFDKDTFNIDKHHLYGLPAYIIHPKDNLKLVAVYDNYHLIWQHEHPAHNAAFVIVHGELTTTKLVNVIVNGTQESINQYFMKEDDEWKEITKSKFYLELNALDMEVLMSQAAI</sequence>
<evidence type="ECO:0000313" key="2">
    <source>
        <dbReference type="EMBL" id="CAI74776.1"/>
    </source>
</evidence>
<organism evidence="2 3">
    <name type="scientific">Theileria annulata</name>
    <dbReference type="NCBI Taxonomy" id="5874"/>
    <lineage>
        <taxon>Eukaryota</taxon>
        <taxon>Sar</taxon>
        <taxon>Alveolata</taxon>
        <taxon>Apicomplexa</taxon>
        <taxon>Aconoidasida</taxon>
        <taxon>Piroplasmida</taxon>
        <taxon>Theileriidae</taxon>
        <taxon>Theileria</taxon>
    </lineage>
</organism>
<keyword evidence="1" id="KW-0732">Signal</keyword>
<feature type="signal peptide" evidence="1">
    <location>
        <begin position="1"/>
        <end position="24"/>
    </location>
</feature>
<keyword evidence="3" id="KW-1185">Reference proteome</keyword>
<dbReference type="VEuPathDB" id="PiroplasmaDB:TA11910"/>
<dbReference type="InParanoid" id="Q4UDR3"/>
<dbReference type="OrthoDB" id="361998at2759"/>
<evidence type="ECO:0000313" key="3">
    <source>
        <dbReference type="Proteomes" id="UP000001950"/>
    </source>
</evidence>
<dbReference type="InterPro" id="IPR007480">
    <property type="entry name" value="DUF529"/>
</dbReference>
<dbReference type="GeneID" id="3862410"/>
<dbReference type="RefSeq" id="XP_952508.1">
    <property type="nucleotide sequence ID" value="XM_947415.1"/>
</dbReference>